<proteinExistence type="predicted"/>
<name>A0A914HNA6_GLORO</name>
<protein>
    <submittedName>
        <fullName evidence="2">Uncharacterized protein</fullName>
    </submittedName>
</protein>
<keyword evidence="1" id="KW-1185">Reference proteome</keyword>
<sequence length="242" mass="27578">MSAPLWRCNTCRLSLRNAERSARVSIRQGSFFSGSHLSFQKILKLIYWWSEHPTSTTEIIMREIDIAEHTMVDYYNFIRDVTQSWAERMQTNEKLGGFGTTWRAIDMSRQQMSVGVRAENAPPSSSMARSYRNYVSKARNKTGDYLLDAPVIQIPARLLKKVIFFDLVGNDTMIVFCSPFGQHLLSDYGASICIDGTFKCRPLAFAQVYTINVLIDKNAVQRHGLAAARLCSLTQWPSKMMI</sequence>
<evidence type="ECO:0000313" key="2">
    <source>
        <dbReference type="WBParaSite" id="Gr19_v10_g2352.t1"/>
    </source>
</evidence>
<accession>A0A914HNA6</accession>
<dbReference type="WBParaSite" id="Gr19_v10_g2352.t1">
    <property type="protein sequence ID" value="Gr19_v10_g2352.t1"/>
    <property type="gene ID" value="Gr19_v10_g2352"/>
</dbReference>
<reference evidence="2" key="1">
    <citation type="submission" date="2022-11" db="UniProtKB">
        <authorList>
            <consortium name="WormBaseParasite"/>
        </authorList>
    </citation>
    <scope>IDENTIFICATION</scope>
</reference>
<organism evidence="1 2">
    <name type="scientific">Globodera rostochiensis</name>
    <name type="common">Golden nematode worm</name>
    <name type="synonym">Heterodera rostochiensis</name>
    <dbReference type="NCBI Taxonomy" id="31243"/>
    <lineage>
        <taxon>Eukaryota</taxon>
        <taxon>Metazoa</taxon>
        <taxon>Ecdysozoa</taxon>
        <taxon>Nematoda</taxon>
        <taxon>Chromadorea</taxon>
        <taxon>Rhabditida</taxon>
        <taxon>Tylenchina</taxon>
        <taxon>Tylenchomorpha</taxon>
        <taxon>Tylenchoidea</taxon>
        <taxon>Heteroderidae</taxon>
        <taxon>Heteroderinae</taxon>
        <taxon>Globodera</taxon>
    </lineage>
</organism>
<evidence type="ECO:0000313" key="1">
    <source>
        <dbReference type="Proteomes" id="UP000887572"/>
    </source>
</evidence>
<dbReference type="Proteomes" id="UP000887572">
    <property type="component" value="Unplaced"/>
</dbReference>
<dbReference type="AlphaFoldDB" id="A0A914HNA6"/>